<dbReference type="NCBIfam" id="TIGR00654">
    <property type="entry name" value="PhzF_family"/>
    <property type="match status" value="1"/>
</dbReference>
<dbReference type="Pfam" id="PF02567">
    <property type="entry name" value="PhzC-PhzF"/>
    <property type="match status" value="1"/>
</dbReference>
<evidence type="ECO:0000313" key="6">
    <source>
        <dbReference type="Proteomes" id="UP001165378"/>
    </source>
</evidence>
<dbReference type="Proteomes" id="UP001165378">
    <property type="component" value="Unassembled WGS sequence"/>
</dbReference>
<organism evidence="5 6">
    <name type="scientific">Yinghuangia soli</name>
    <dbReference type="NCBI Taxonomy" id="2908204"/>
    <lineage>
        <taxon>Bacteria</taxon>
        <taxon>Bacillati</taxon>
        <taxon>Actinomycetota</taxon>
        <taxon>Actinomycetes</taxon>
        <taxon>Kitasatosporales</taxon>
        <taxon>Streptomycetaceae</taxon>
        <taxon>Yinghuangia</taxon>
    </lineage>
</organism>
<keyword evidence="2" id="KW-0413">Isomerase</keyword>
<dbReference type="PANTHER" id="PTHR13774:SF39">
    <property type="entry name" value="BIOSYNTHESIS PROTEIN, PUTATIVE-RELATED"/>
    <property type="match status" value="1"/>
</dbReference>
<dbReference type="PANTHER" id="PTHR13774">
    <property type="entry name" value="PHENAZINE BIOSYNTHESIS PROTEIN"/>
    <property type="match status" value="1"/>
</dbReference>
<dbReference type="GO" id="GO:0016853">
    <property type="term" value="F:isomerase activity"/>
    <property type="evidence" value="ECO:0007669"/>
    <property type="project" value="UniProtKB-KW"/>
</dbReference>
<feature type="region of interest" description="Disordered" evidence="4">
    <location>
        <begin position="106"/>
        <end position="127"/>
    </location>
</feature>
<dbReference type="SUPFAM" id="SSF54506">
    <property type="entry name" value="Diaminopimelate epimerase-like"/>
    <property type="match status" value="1"/>
</dbReference>
<evidence type="ECO:0000256" key="3">
    <source>
        <dbReference type="PIRSR" id="PIRSR016184-1"/>
    </source>
</evidence>
<evidence type="ECO:0000313" key="5">
    <source>
        <dbReference type="EMBL" id="MCF2525859.1"/>
    </source>
</evidence>
<evidence type="ECO:0000256" key="1">
    <source>
        <dbReference type="ARBA" id="ARBA00008270"/>
    </source>
</evidence>
<dbReference type="InterPro" id="IPR003719">
    <property type="entry name" value="Phenazine_PhzF-like"/>
</dbReference>
<comment type="caution">
    <text evidence="5">The sequence shown here is derived from an EMBL/GenBank/DDBJ whole genome shotgun (WGS) entry which is preliminary data.</text>
</comment>
<dbReference type="AlphaFoldDB" id="A0AA41PU10"/>
<reference evidence="5" key="1">
    <citation type="submission" date="2022-01" db="EMBL/GenBank/DDBJ databases">
        <title>Genome-Based Taxonomic Classification of the Phylum Actinobacteria.</title>
        <authorList>
            <person name="Gao Y."/>
        </authorList>
    </citation>
    <scope>NUCLEOTIDE SEQUENCE</scope>
    <source>
        <strain evidence="5">KLBMP 8922</strain>
    </source>
</reference>
<evidence type="ECO:0000256" key="4">
    <source>
        <dbReference type="SAM" id="MobiDB-lite"/>
    </source>
</evidence>
<dbReference type="Gene3D" id="3.10.310.10">
    <property type="entry name" value="Diaminopimelate Epimerase, Chain A, domain 1"/>
    <property type="match status" value="2"/>
</dbReference>
<protein>
    <submittedName>
        <fullName evidence="5">PhzF family phenazine biosynthesis protein</fullName>
    </submittedName>
</protein>
<dbReference type="PIRSF" id="PIRSF016184">
    <property type="entry name" value="PhzC_PhzF"/>
    <property type="match status" value="1"/>
</dbReference>
<proteinExistence type="inferred from homology"/>
<feature type="compositionally biased region" description="Polar residues" evidence="4">
    <location>
        <begin position="113"/>
        <end position="127"/>
    </location>
</feature>
<comment type="similarity">
    <text evidence="1">Belongs to the PhzF family.</text>
</comment>
<dbReference type="RefSeq" id="WP_235049880.1">
    <property type="nucleotide sequence ID" value="NZ_JAKFHA010000001.1"/>
</dbReference>
<keyword evidence="6" id="KW-1185">Reference proteome</keyword>
<feature type="active site" evidence="3">
    <location>
        <position position="45"/>
    </location>
</feature>
<evidence type="ECO:0000256" key="2">
    <source>
        <dbReference type="ARBA" id="ARBA00023235"/>
    </source>
</evidence>
<gene>
    <name evidence="5" type="ORF">LZ495_01280</name>
</gene>
<accession>A0AA41PU10</accession>
<dbReference type="GO" id="GO:0005737">
    <property type="term" value="C:cytoplasm"/>
    <property type="evidence" value="ECO:0007669"/>
    <property type="project" value="TreeGrafter"/>
</dbReference>
<dbReference type="EMBL" id="JAKFHA010000001">
    <property type="protein sequence ID" value="MCF2525859.1"/>
    <property type="molecule type" value="Genomic_DNA"/>
</dbReference>
<sequence length="280" mass="29063">MTEILKYTAFSADPSGGNPAGVVPDATGLTEPRMLEIAADLGFSETAFLFPTGERAYRIRYFSPLAEVAFCGHATIATAVALGERIGPGTIELATQAGPVPVDVTADPESGRLSATLTSPPVSSTAASDDDVARTLAALGWSADDLDPAYPPHVADAGNLHLVLAAATRARLADLDYDFEALGKLTAERNWTTVHLFWAESPTVFHARDPFPTGGVVEDPATGAAAAAFTGYLRDLGFIGADTAITIHQGVDMGRPSLLAASPIPHRPNTKVTGTAVALP</sequence>
<name>A0AA41PU10_9ACTN</name>